<comment type="caution">
    <text evidence="2">The sequence shown here is derived from an EMBL/GenBank/DDBJ whole genome shotgun (WGS) entry which is preliminary data.</text>
</comment>
<evidence type="ECO:0000256" key="1">
    <source>
        <dbReference type="SAM" id="MobiDB-lite"/>
    </source>
</evidence>
<evidence type="ECO:0000313" key="2">
    <source>
        <dbReference type="EMBL" id="KAK9866418.1"/>
    </source>
</evidence>
<reference evidence="2 3" key="1">
    <citation type="journal article" date="2024" name="Nat. Commun.">
        <title>Phylogenomics reveals the evolutionary origins of lichenization in chlorophyte algae.</title>
        <authorList>
            <person name="Puginier C."/>
            <person name="Libourel C."/>
            <person name="Otte J."/>
            <person name="Skaloud P."/>
            <person name="Haon M."/>
            <person name="Grisel S."/>
            <person name="Petersen M."/>
            <person name="Berrin J.G."/>
            <person name="Delaux P.M."/>
            <person name="Dal Grande F."/>
            <person name="Keller J."/>
        </authorList>
    </citation>
    <scope>NUCLEOTIDE SEQUENCE [LARGE SCALE GENOMIC DNA]</scope>
    <source>
        <strain evidence="2 3">SAG 2523</strain>
    </source>
</reference>
<sequence>MVSLPTARQRSTTGSTTTYTRNGTETSSDRQSRGQGGHGSSDPDAARKAEAAAAALLQELEEEEGIPQAPGREGAGQESQGQLWQRQRFGCSSDRTSARLWRRRAATPAIKATVPEVWPAGAQNSQSLQDSMHAGPAGVTPLSDDCSRLTFTGSSADPSGHTNCCALRDRYEKGWELLRSYYAIFSKLPMTAHSELTTALVFEARENAMPPLLYAGNAIEQTAEAEVLELPT</sequence>
<dbReference type="AlphaFoldDB" id="A0AAW1TBX2"/>
<gene>
    <name evidence="2" type="ORF">WJX84_000386</name>
</gene>
<feature type="compositionally biased region" description="Low complexity" evidence="1">
    <location>
        <begin position="1"/>
        <end position="26"/>
    </location>
</feature>
<name>A0AAW1TBX2_9CHLO</name>
<dbReference type="Proteomes" id="UP001485043">
    <property type="component" value="Unassembled WGS sequence"/>
</dbReference>
<proteinExistence type="predicted"/>
<protein>
    <submittedName>
        <fullName evidence="2">Uncharacterized protein</fullName>
    </submittedName>
</protein>
<feature type="region of interest" description="Disordered" evidence="1">
    <location>
        <begin position="1"/>
        <end position="90"/>
    </location>
</feature>
<evidence type="ECO:0000313" key="3">
    <source>
        <dbReference type="Proteomes" id="UP001485043"/>
    </source>
</evidence>
<accession>A0AAW1TBX2</accession>
<keyword evidence="3" id="KW-1185">Reference proteome</keyword>
<dbReference type="EMBL" id="JALJOV010000163">
    <property type="protein sequence ID" value="KAK9866418.1"/>
    <property type="molecule type" value="Genomic_DNA"/>
</dbReference>
<organism evidence="2 3">
    <name type="scientific">Apatococcus fuscideae</name>
    <dbReference type="NCBI Taxonomy" id="2026836"/>
    <lineage>
        <taxon>Eukaryota</taxon>
        <taxon>Viridiplantae</taxon>
        <taxon>Chlorophyta</taxon>
        <taxon>core chlorophytes</taxon>
        <taxon>Trebouxiophyceae</taxon>
        <taxon>Chlorellales</taxon>
        <taxon>Chlorellaceae</taxon>
        <taxon>Apatococcus</taxon>
    </lineage>
</organism>